<dbReference type="Proteomes" id="UP001066276">
    <property type="component" value="Chromosome 6"/>
</dbReference>
<evidence type="ECO:0000313" key="3">
    <source>
        <dbReference type="Proteomes" id="UP001066276"/>
    </source>
</evidence>
<feature type="compositionally biased region" description="Low complexity" evidence="1">
    <location>
        <begin position="21"/>
        <end position="35"/>
    </location>
</feature>
<protein>
    <submittedName>
        <fullName evidence="2">Uncharacterized protein</fullName>
    </submittedName>
</protein>
<feature type="compositionally biased region" description="Basic residues" evidence="1">
    <location>
        <begin position="224"/>
        <end position="241"/>
    </location>
</feature>
<keyword evidence="3" id="KW-1185">Reference proteome</keyword>
<proteinExistence type="predicted"/>
<sequence length="241" mass="25626">MERPGPWRARVSSAVVREGPIRGPGRPRPAASGSRLPRAERREAPQAQSAAAAPSQHNSWGGPGLGPKDGCSALVGALLYLGAHGPAPSSRARVKLAAVSEGTRLRGPGLSARDREGPIHLGVMAGEGPVPDRRRPNPATHRSRLPRRAQGGPTGPITGRRDSPGSGKLRPVQAVHEPLRSPEHPRHHWGSPWVTGAVEKCRREHDICRIWWAACGASESGIRSGRHLGHTPRARHKSDGG</sequence>
<gene>
    <name evidence="2" type="ORF">NDU88_009087</name>
</gene>
<comment type="caution">
    <text evidence="2">The sequence shown here is derived from an EMBL/GenBank/DDBJ whole genome shotgun (WGS) entry which is preliminary data.</text>
</comment>
<feature type="region of interest" description="Disordered" evidence="1">
    <location>
        <begin position="105"/>
        <end position="171"/>
    </location>
</feature>
<feature type="compositionally biased region" description="Low complexity" evidence="1">
    <location>
        <begin position="45"/>
        <end position="56"/>
    </location>
</feature>
<reference evidence="2" key="1">
    <citation type="journal article" date="2022" name="bioRxiv">
        <title>Sequencing and chromosome-scale assembly of the giantPleurodeles waltlgenome.</title>
        <authorList>
            <person name="Brown T."/>
            <person name="Elewa A."/>
            <person name="Iarovenko S."/>
            <person name="Subramanian E."/>
            <person name="Araus A.J."/>
            <person name="Petzold A."/>
            <person name="Susuki M."/>
            <person name="Suzuki K.-i.T."/>
            <person name="Hayashi T."/>
            <person name="Toyoda A."/>
            <person name="Oliveira C."/>
            <person name="Osipova E."/>
            <person name="Leigh N.D."/>
            <person name="Simon A."/>
            <person name="Yun M.H."/>
        </authorList>
    </citation>
    <scope>NUCLEOTIDE SEQUENCE</scope>
    <source>
        <strain evidence="2">20211129_DDA</strain>
        <tissue evidence="2">Liver</tissue>
    </source>
</reference>
<evidence type="ECO:0000256" key="1">
    <source>
        <dbReference type="SAM" id="MobiDB-lite"/>
    </source>
</evidence>
<feature type="region of interest" description="Disordered" evidence="1">
    <location>
        <begin position="221"/>
        <end position="241"/>
    </location>
</feature>
<feature type="region of interest" description="Disordered" evidence="1">
    <location>
        <begin position="1"/>
        <end position="68"/>
    </location>
</feature>
<organism evidence="2 3">
    <name type="scientific">Pleurodeles waltl</name>
    <name type="common">Iberian ribbed newt</name>
    <dbReference type="NCBI Taxonomy" id="8319"/>
    <lineage>
        <taxon>Eukaryota</taxon>
        <taxon>Metazoa</taxon>
        <taxon>Chordata</taxon>
        <taxon>Craniata</taxon>
        <taxon>Vertebrata</taxon>
        <taxon>Euteleostomi</taxon>
        <taxon>Amphibia</taxon>
        <taxon>Batrachia</taxon>
        <taxon>Caudata</taxon>
        <taxon>Salamandroidea</taxon>
        <taxon>Salamandridae</taxon>
        <taxon>Pleurodelinae</taxon>
        <taxon>Pleurodeles</taxon>
    </lineage>
</organism>
<dbReference type="EMBL" id="JANPWB010000010">
    <property type="protein sequence ID" value="KAJ1142774.1"/>
    <property type="molecule type" value="Genomic_DNA"/>
</dbReference>
<evidence type="ECO:0000313" key="2">
    <source>
        <dbReference type="EMBL" id="KAJ1142774.1"/>
    </source>
</evidence>
<name>A0AAV7QUR4_PLEWA</name>
<accession>A0AAV7QUR4</accession>
<dbReference type="AlphaFoldDB" id="A0AAV7QUR4"/>